<dbReference type="EMBL" id="LWAF01000001">
    <property type="protein sequence ID" value="ODN31283.1"/>
    <property type="molecule type" value="Genomic_DNA"/>
</dbReference>
<dbReference type="Proteomes" id="UP000094570">
    <property type="component" value="Unassembled WGS sequence"/>
</dbReference>
<name>A0A1E3G5Y6_9BACT</name>
<sequence length="202" mass="22159">MGAADVSRIEELISRVPGVKAVKVVGSGGELQEIHVITTSDKSPKQLVRDIETVVLASTGLRLDRKIISIAQVESDVKTQKVVPFQLTSVKVENVDERTVRVKVTIEHGEEEFYGEYTGPRTSRNIPKVVGTAVLNALSDVHDFALSFDDYAEVFLVGKKYIVVHVTKQYNGAEESVIGTAAFDGNLERSIAEAVLDAFRRM</sequence>
<organism evidence="1 2">
    <name type="scientific">Fervidobacterium thailandense</name>
    <dbReference type="NCBI Taxonomy" id="1008305"/>
    <lineage>
        <taxon>Bacteria</taxon>
        <taxon>Thermotogati</taxon>
        <taxon>Thermotogota</taxon>
        <taxon>Thermotogae</taxon>
        <taxon>Thermotogales</taxon>
        <taxon>Fervidobacteriaceae</taxon>
        <taxon>Fervidobacterium</taxon>
    </lineage>
</organism>
<evidence type="ECO:0000313" key="1">
    <source>
        <dbReference type="EMBL" id="ODN31283.1"/>
    </source>
</evidence>
<evidence type="ECO:0000313" key="2">
    <source>
        <dbReference type="Proteomes" id="UP000094570"/>
    </source>
</evidence>
<reference evidence="2" key="1">
    <citation type="submission" date="2016-04" db="EMBL/GenBank/DDBJ databases">
        <title>The genome sequence project of a novel Fervidobacterium isolate from a hot spring in Thailand.</title>
        <authorList>
            <person name="Gonzalez J.M."/>
            <person name="Cuecas A."/>
            <person name="Kanoksilapatham W."/>
        </authorList>
    </citation>
    <scope>NUCLEOTIDE SEQUENCE [LARGE SCALE GENOMIC DNA]</scope>
    <source>
        <strain evidence="2">FC2004</strain>
    </source>
</reference>
<dbReference type="STRING" id="1008305.A4H02_00435"/>
<gene>
    <name evidence="1" type="ORF">A4H02_00435</name>
</gene>
<accession>A0A1E3G5Y6</accession>
<dbReference type="RefSeq" id="WP_069292195.1">
    <property type="nucleotide sequence ID" value="NZ_CP140110.1"/>
</dbReference>
<proteinExistence type="predicted"/>
<dbReference type="OrthoDB" id="43591at2"/>
<comment type="caution">
    <text evidence="1">The sequence shown here is derived from an EMBL/GenBank/DDBJ whole genome shotgun (WGS) entry which is preliminary data.</text>
</comment>
<dbReference type="AlphaFoldDB" id="A0A1E3G5Y6"/>
<protein>
    <submittedName>
        <fullName evidence="1">Uncharacterized protein</fullName>
    </submittedName>
</protein>
<keyword evidence="2" id="KW-1185">Reference proteome</keyword>